<accession>A0A7R6TNM9</accession>
<dbReference type="InterPro" id="IPR010982">
    <property type="entry name" value="Lambda_DNA-bd_dom_sf"/>
</dbReference>
<keyword evidence="2" id="KW-1185">Reference proteome</keyword>
<dbReference type="AlphaFoldDB" id="A0A7R6TNM9"/>
<evidence type="ECO:0000313" key="2">
    <source>
        <dbReference type="Proteomes" id="UP000463961"/>
    </source>
</evidence>
<dbReference type="GO" id="GO:0003677">
    <property type="term" value="F:DNA binding"/>
    <property type="evidence" value="ECO:0007669"/>
    <property type="project" value="InterPro"/>
</dbReference>
<gene>
    <name evidence="1" type="ORF">ICHIAU1_10080</name>
</gene>
<dbReference type="RefSeq" id="WP_162050514.1">
    <property type="nucleotide sequence ID" value="NZ_AP022345.1"/>
</dbReference>
<dbReference type="Proteomes" id="UP000463961">
    <property type="component" value="Chromosome"/>
</dbReference>
<dbReference type="OrthoDB" id="5959816at2"/>
<dbReference type="Gene3D" id="1.10.260.40">
    <property type="entry name" value="lambda repressor-like DNA-binding domains"/>
    <property type="match status" value="1"/>
</dbReference>
<reference evidence="2" key="1">
    <citation type="submission" date="2020-01" db="EMBL/GenBank/DDBJ databases">
        <title>Phosphoaccumulans saitamaens gen. nov., sp. nov., a polyphosphate accumulating bacterium isolated from surface river water.</title>
        <authorList>
            <person name="Watanabe K."/>
            <person name="Suda W."/>
        </authorList>
    </citation>
    <scope>NUCLEOTIDE SEQUENCE [LARGE SCALE GENOMIC DNA]</scope>
    <source>
        <strain evidence="2">ICHIAU1</strain>
    </source>
</reference>
<sequence>MSTIKHPEEVAALSERLRGKKLAKFARDHRIPGGAAMIYQHMVGKRPISLTTGLAYARALDCALNDLSPRLALEAEEMRRALTGVDLGVRQLSHRDQAYLQLLDGLTESQREEEFRRLWDAKQHNDALISELIKQRA</sequence>
<name>A0A7R6TNM9_9RHOO</name>
<protein>
    <submittedName>
        <fullName evidence="1">Uncharacterized protein</fullName>
    </submittedName>
</protein>
<organism evidence="1 2">
    <name type="scientific">Fluviibacter phosphoraccumulans</name>
    <dbReference type="NCBI Taxonomy" id="1751046"/>
    <lineage>
        <taxon>Bacteria</taxon>
        <taxon>Pseudomonadati</taxon>
        <taxon>Pseudomonadota</taxon>
        <taxon>Betaproteobacteria</taxon>
        <taxon>Rhodocyclales</taxon>
        <taxon>Fluviibacteraceae</taxon>
        <taxon>Fluviibacter</taxon>
    </lineage>
</organism>
<evidence type="ECO:0000313" key="1">
    <source>
        <dbReference type="EMBL" id="BBU68725.1"/>
    </source>
</evidence>
<proteinExistence type="predicted"/>
<dbReference type="EMBL" id="AP022345">
    <property type="protein sequence ID" value="BBU68725.1"/>
    <property type="molecule type" value="Genomic_DNA"/>
</dbReference>